<evidence type="ECO:0000256" key="1">
    <source>
        <dbReference type="SAM" id="Phobius"/>
    </source>
</evidence>
<organism evidence="2 3">
    <name type="scientific">Chlorogloeopsis fritschii PCC 6912</name>
    <dbReference type="NCBI Taxonomy" id="211165"/>
    <lineage>
        <taxon>Bacteria</taxon>
        <taxon>Bacillati</taxon>
        <taxon>Cyanobacteriota</taxon>
        <taxon>Cyanophyceae</taxon>
        <taxon>Nostocales</taxon>
        <taxon>Chlorogloeopsidaceae</taxon>
        <taxon>Chlorogloeopsis</taxon>
    </lineage>
</organism>
<keyword evidence="3" id="KW-1185">Reference proteome</keyword>
<accession>A0A433N5U1</accession>
<name>A0A433N5U1_CHLFR</name>
<sequence length="50" mass="5519">MDSAVAGLIGAGIRAVAGIAGTLITTYLQAKQERLKWLRDKRVESYSNYY</sequence>
<dbReference type="AlphaFoldDB" id="A0A433N5U1"/>
<feature type="transmembrane region" description="Helical" evidence="1">
    <location>
        <begin position="6"/>
        <end position="28"/>
    </location>
</feature>
<evidence type="ECO:0000313" key="3">
    <source>
        <dbReference type="Proteomes" id="UP000268857"/>
    </source>
</evidence>
<comment type="caution">
    <text evidence="2">The sequence shown here is derived from an EMBL/GenBank/DDBJ whole genome shotgun (WGS) entry which is preliminary data.</text>
</comment>
<reference evidence="2 3" key="1">
    <citation type="journal article" date="2019" name="Genome Biol. Evol.">
        <title>Day and night: Metabolic profiles and evolutionary relationships of six axenic non-marine cyanobacteria.</title>
        <authorList>
            <person name="Will S.E."/>
            <person name="Henke P."/>
            <person name="Boedeker C."/>
            <person name="Huang S."/>
            <person name="Brinkmann H."/>
            <person name="Rohde M."/>
            <person name="Jarek M."/>
            <person name="Friedl T."/>
            <person name="Seufert S."/>
            <person name="Schumacher M."/>
            <person name="Overmann J."/>
            <person name="Neumann-Schaal M."/>
            <person name="Petersen J."/>
        </authorList>
    </citation>
    <scope>NUCLEOTIDE SEQUENCE [LARGE SCALE GENOMIC DNA]</scope>
    <source>
        <strain evidence="2 3">PCC 6912</strain>
    </source>
</reference>
<evidence type="ECO:0000313" key="2">
    <source>
        <dbReference type="EMBL" id="RUR76793.1"/>
    </source>
</evidence>
<dbReference type="EMBL" id="RSCJ01000019">
    <property type="protein sequence ID" value="RUR76793.1"/>
    <property type="molecule type" value="Genomic_DNA"/>
</dbReference>
<dbReference type="RefSeq" id="WP_016875119.1">
    <property type="nucleotide sequence ID" value="NZ_AJLN01000106.1"/>
</dbReference>
<dbReference type="Proteomes" id="UP000268857">
    <property type="component" value="Unassembled WGS sequence"/>
</dbReference>
<dbReference type="STRING" id="211165.GCA_000317285_04324"/>
<keyword evidence="1" id="KW-0472">Membrane</keyword>
<gene>
    <name evidence="2" type="ORF">PCC6912_41970</name>
</gene>
<keyword evidence="1" id="KW-0812">Transmembrane</keyword>
<keyword evidence="1" id="KW-1133">Transmembrane helix</keyword>
<proteinExistence type="predicted"/>
<protein>
    <submittedName>
        <fullName evidence="2">Uncharacterized protein</fullName>
    </submittedName>
</protein>